<dbReference type="OrthoDB" id="28127at2759"/>
<organism evidence="3 4">
    <name type="scientific">Mytilus coruscus</name>
    <name type="common">Sea mussel</name>
    <dbReference type="NCBI Taxonomy" id="42192"/>
    <lineage>
        <taxon>Eukaryota</taxon>
        <taxon>Metazoa</taxon>
        <taxon>Spiralia</taxon>
        <taxon>Lophotrochozoa</taxon>
        <taxon>Mollusca</taxon>
        <taxon>Bivalvia</taxon>
        <taxon>Autobranchia</taxon>
        <taxon>Pteriomorphia</taxon>
        <taxon>Mytilida</taxon>
        <taxon>Mytiloidea</taxon>
        <taxon>Mytilidae</taxon>
        <taxon>Mytilinae</taxon>
        <taxon>Mytilus</taxon>
    </lineage>
</organism>
<accession>A0A6J8DLT7</accession>
<protein>
    <submittedName>
        <fullName evidence="3">ALKBH7</fullName>
        <ecNumber evidence="3">1.14.11.-</ecNumber>
    </submittedName>
</protein>
<dbReference type="GO" id="GO:0016491">
    <property type="term" value="F:oxidoreductase activity"/>
    <property type="evidence" value="ECO:0007669"/>
    <property type="project" value="UniProtKB-KW"/>
</dbReference>
<dbReference type="GO" id="GO:0005759">
    <property type="term" value="C:mitochondrial matrix"/>
    <property type="evidence" value="ECO:0007669"/>
    <property type="project" value="TreeGrafter"/>
</dbReference>
<gene>
    <name evidence="3" type="ORF">MCOR_41549</name>
</gene>
<dbReference type="Pfam" id="PF13532">
    <property type="entry name" value="2OG-FeII_Oxy_2"/>
    <property type="match status" value="1"/>
</dbReference>
<keyword evidence="4" id="KW-1185">Reference proteome</keyword>
<dbReference type="PANTHER" id="PTHR21052:SF0">
    <property type="entry name" value="ALPHA-KETOGLUTARATE-DEPENDENT DIOXYGENASE ALKB HOMOLOG 7, MITOCHONDRIAL"/>
    <property type="match status" value="1"/>
</dbReference>
<dbReference type="EC" id="1.14.11.-" evidence="3"/>
<comment type="cofactor">
    <cofactor evidence="1">
        <name>Fe(2+)</name>
        <dbReference type="ChEBI" id="CHEBI:29033"/>
    </cofactor>
</comment>
<dbReference type="InterPro" id="IPR037151">
    <property type="entry name" value="AlkB-like_sf"/>
</dbReference>
<proteinExistence type="predicted"/>
<reference evidence="3 4" key="1">
    <citation type="submission" date="2020-06" db="EMBL/GenBank/DDBJ databases">
        <authorList>
            <person name="Li R."/>
            <person name="Bekaert M."/>
        </authorList>
    </citation>
    <scope>NUCLEOTIDE SEQUENCE [LARGE SCALE GENOMIC DNA]</scope>
    <source>
        <strain evidence="4">wild</strain>
    </source>
</reference>
<evidence type="ECO:0000313" key="4">
    <source>
        <dbReference type="Proteomes" id="UP000507470"/>
    </source>
</evidence>
<sequence length="213" mass="25326">MRTNEGVDKTVARSVTTYYYTMDISLEKEIRTNMLVQEDFLSEHEEMSLLNEVDPYMRRLRYEYDHWDNAIHGFRETERRTWNDENQKILDRVKNIAFPPDVPKLAYVHILDLEKKGYIKPHIDAVRFCGNTIAGLSLLSSSVMRLVHDKDKNRYADILLKRRSLYIMKDAIRYEYSHEILPEAESKFKGQIIPKDRRISIILRNEPNVEDTE</sequence>
<dbReference type="GO" id="GO:0006631">
    <property type="term" value="P:fatty acid metabolic process"/>
    <property type="evidence" value="ECO:0007669"/>
    <property type="project" value="TreeGrafter"/>
</dbReference>
<dbReference type="GO" id="GO:0006974">
    <property type="term" value="P:DNA damage response"/>
    <property type="evidence" value="ECO:0007669"/>
    <property type="project" value="InterPro"/>
</dbReference>
<dbReference type="PANTHER" id="PTHR21052">
    <property type="entry name" value="SPERMATOGENESIS ASSOCIATED 11-RELATED"/>
    <property type="match status" value="1"/>
</dbReference>
<dbReference type="EMBL" id="CACVKT020007511">
    <property type="protein sequence ID" value="CAC5408124.1"/>
    <property type="molecule type" value="Genomic_DNA"/>
</dbReference>
<keyword evidence="3" id="KW-0560">Oxidoreductase</keyword>
<dbReference type="SUPFAM" id="SSF51197">
    <property type="entry name" value="Clavaminate synthase-like"/>
    <property type="match status" value="1"/>
</dbReference>
<evidence type="ECO:0000259" key="2">
    <source>
        <dbReference type="Pfam" id="PF13532"/>
    </source>
</evidence>
<dbReference type="Proteomes" id="UP000507470">
    <property type="component" value="Unassembled WGS sequence"/>
</dbReference>
<dbReference type="Gene3D" id="2.60.120.590">
    <property type="entry name" value="Alpha-ketoglutarate-dependent dioxygenase AlkB-like"/>
    <property type="match status" value="1"/>
</dbReference>
<name>A0A6J8DLT7_MYTCO</name>
<dbReference type="InterPro" id="IPR027450">
    <property type="entry name" value="AlkB-like"/>
</dbReference>
<evidence type="ECO:0000256" key="1">
    <source>
        <dbReference type="ARBA" id="ARBA00001954"/>
    </source>
</evidence>
<feature type="domain" description="Alpha-ketoglutarate-dependent dioxygenase AlkB-like" evidence="2">
    <location>
        <begin position="69"/>
        <end position="204"/>
    </location>
</feature>
<dbReference type="AlphaFoldDB" id="A0A6J8DLT7"/>
<evidence type="ECO:0000313" key="3">
    <source>
        <dbReference type="EMBL" id="CAC5408124.1"/>
    </source>
</evidence>
<dbReference type="InterPro" id="IPR032870">
    <property type="entry name" value="ALKBH7-like"/>
</dbReference>